<evidence type="ECO:0000256" key="1">
    <source>
        <dbReference type="ARBA" id="ARBA00004601"/>
    </source>
</evidence>
<feature type="domain" description="Vacuolar protein sorting-associated protein 54 C-terminal" evidence="9">
    <location>
        <begin position="670"/>
        <end position="776"/>
    </location>
</feature>
<name>A0AA36D7Z7_9BILA</name>
<dbReference type="InterPro" id="IPR039745">
    <property type="entry name" value="Vps54"/>
</dbReference>
<dbReference type="GO" id="GO:0006896">
    <property type="term" value="P:Golgi to vacuole transport"/>
    <property type="evidence" value="ECO:0007669"/>
    <property type="project" value="TreeGrafter"/>
</dbReference>
<keyword evidence="11" id="KW-1185">Reference proteome</keyword>
<dbReference type="GO" id="GO:0015031">
    <property type="term" value="P:protein transport"/>
    <property type="evidence" value="ECO:0007669"/>
    <property type="project" value="UniProtKB-KW"/>
</dbReference>
<dbReference type="PANTHER" id="PTHR12965:SF0">
    <property type="entry name" value="VACUOLAR PROTEIN SORTING-ASSOCIATED PROTEIN 54"/>
    <property type="match status" value="1"/>
</dbReference>
<accession>A0AA36D7Z7</accession>
<dbReference type="Gene3D" id="1.20.1280.130">
    <property type="match status" value="1"/>
</dbReference>
<evidence type="ECO:0000256" key="7">
    <source>
        <dbReference type="SAM" id="Coils"/>
    </source>
</evidence>
<feature type="non-terminal residue" evidence="10">
    <location>
        <position position="1"/>
    </location>
</feature>
<comment type="similarity">
    <text evidence="2">Belongs to the VPS54 family.</text>
</comment>
<evidence type="ECO:0000259" key="9">
    <source>
        <dbReference type="Pfam" id="PF07928"/>
    </source>
</evidence>
<dbReference type="Proteomes" id="UP001177023">
    <property type="component" value="Unassembled WGS sequence"/>
</dbReference>
<dbReference type="Pfam" id="PF07928">
    <property type="entry name" value="Vps54"/>
    <property type="match status" value="1"/>
</dbReference>
<evidence type="ECO:0000256" key="5">
    <source>
        <dbReference type="ARBA" id="ARBA00023034"/>
    </source>
</evidence>
<keyword evidence="4" id="KW-0653">Protein transport</keyword>
<dbReference type="GO" id="GO:0005829">
    <property type="term" value="C:cytosol"/>
    <property type="evidence" value="ECO:0007669"/>
    <property type="project" value="GOC"/>
</dbReference>
<proteinExistence type="inferred from homology"/>
<evidence type="ECO:0000256" key="8">
    <source>
        <dbReference type="SAM" id="MobiDB-lite"/>
    </source>
</evidence>
<keyword evidence="5" id="KW-0333">Golgi apparatus</keyword>
<comment type="subcellular location">
    <subcellularLocation>
        <location evidence="1">Golgi apparatus</location>
        <location evidence="1">trans-Golgi network</location>
    </subcellularLocation>
</comment>
<feature type="region of interest" description="Disordered" evidence="8">
    <location>
        <begin position="129"/>
        <end position="149"/>
    </location>
</feature>
<dbReference type="EMBL" id="CATQJA010002664">
    <property type="protein sequence ID" value="CAJ0582481.1"/>
    <property type="molecule type" value="Genomic_DNA"/>
</dbReference>
<dbReference type="GO" id="GO:0019905">
    <property type="term" value="F:syntaxin binding"/>
    <property type="evidence" value="ECO:0007669"/>
    <property type="project" value="TreeGrafter"/>
</dbReference>
<keyword evidence="6 7" id="KW-0175">Coiled coil</keyword>
<evidence type="ECO:0000313" key="11">
    <source>
        <dbReference type="Proteomes" id="UP001177023"/>
    </source>
</evidence>
<protein>
    <recommendedName>
        <fullName evidence="9">Vacuolar protein sorting-associated protein 54 C-terminal domain-containing protein</fullName>
    </recommendedName>
</protein>
<dbReference type="GO" id="GO:0000938">
    <property type="term" value="C:GARP complex"/>
    <property type="evidence" value="ECO:0007669"/>
    <property type="project" value="InterPro"/>
</dbReference>
<dbReference type="AlphaFoldDB" id="A0AA36D7Z7"/>
<sequence length="886" mass="100149">MFLKAKRTKVTQKSRITNNLASVVADPNQSRTTTATFYTKHWGEDFVPHKTVSKAQGIPPTSNAAISSYRSSVAQGYENLTSARQGLAKAYRDNDSIGMEDLPKIFASPTFSLSSPTAFNKLFTAPAVGTSDPLTDTDRPPKSPSATQHLTCVGKLPGEFRDRERLGSVLDHYHDRIDAVLSSKLRQKHNTIWQTIETDQDLDSALAEALTELGEIRSGLQRMQLSAVDWRMQILNACKKLEAKVILREKLMDIDLLRNTTMFVQQCLKNSDYLLGLQCIETSHGLLREGIADMAAFREADNQLIETRKMVNKLVYDAFGTSFDREFAKPLEDWETHFNSLLEGDLPRLITALIQLQDYRFLGYLKTSIHDATTNLMRQCVKSQLVLLNKAADAEQNLKQLVERLSLEEWNLILTSSLITMGNHYKKIQKLMLILFDLSGCGTKPQPQVADEQVAGTVAGTDLQFIYDLHKKIGLDVTPLFKCALWAETTKSEIQHEEDLPCAIYALRDYANCCLQTRLGRLLDHRKGAYSGLKIDSMNEISSNWLVVQKFGREYLKEHRTGEEIMTTVELCARTIANQFANEFIKSRSEELSKVLDDEGWHPVRLSPTEAEQFKKLYGSGFEYWLVNETVKDPVFDPVTFDEACSEQFLQDEELKVVGATAHLVQTLVGASTIGYFALTKLIELLKLFNSRSCQLILGAGALLMGKLTSISVRNLAACARSLEQIMVILPSFCRNILGETHDLSQQEKDEFLAQFELIVLDYCHHYRQIKTKLVEWEPTITQANGTSTNFLTITRNFVKFCDGIGTMLTRYQSQALIRHIHMQFRAQLTGRLAELSISPKNALAWGMASRDYAAYMTNYQDLLRKVDCKEADIPKESLTEMFLHL</sequence>
<dbReference type="PANTHER" id="PTHR12965">
    <property type="entry name" value="VACUOLAR PROTEIN SORTING 54"/>
    <property type="match status" value="1"/>
</dbReference>
<evidence type="ECO:0000256" key="4">
    <source>
        <dbReference type="ARBA" id="ARBA00022927"/>
    </source>
</evidence>
<comment type="caution">
    <text evidence="10">The sequence shown here is derived from an EMBL/GenBank/DDBJ whole genome shotgun (WGS) entry which is preliminary data.</text>
</comment>
<gene>
    <name evidence="10" type="ORF">MSPICULIGERA_LOCUS20612</name>
</gene>
<dbReference type="InterPro" id="IPR012501">
    <property type="entry name" value="Vps54_C"/>
</dbReference>
<reference evidence="10" key="1">
    <citation type="submission" date="2023-06" db="EMBL/GenBank/DDBJ databases">
        <authorList>
            <person name="Delattre M."/>
        </authorList>
    </citation>
    <scope>NUCLEOTIDE SEQUENCE</scope>
    <source>
        <strain evidence="10">AF72</strain>
    </source>
</reference>
<organism evidence="10 11">
    <name type="scientific">Mesorhabditis spiculigera</name>
    <dbReference type="NCBI Taxonomy" id="96644"/>
    <lineage>
        <taxon>Eukaryota</taxon>
        <taxon>Metazoa</taxon>
        <taxon>Ecdysozoa</taxon>
        <taxon>Nematoda</taxon>
        <taxon>Chromadorea</taxon>
        <taxon>Rhabditida</taxon>
        <taxon>Rhabditina</taxon>
        <taxon>Rhabditomorpha</taxon>
        <taxon>Rhabditoidea</taxon>
        <taxon>Rhabditidae</taxon>
        <taxon>Mesorhabditinae</taxon>
        <taxon>Mesorhabditis</taxon>
    </lineage>
</organism>
<feature type="coiled-coil region" evidence="7">
    <location>
        <begin position="384"/>
        <end position="411"/>
    </location>
</feature>
<evidence type="ECO:0000256" key="2">
    <source>
        <dbReference type="ARBA" id="ARBA00009150"/>
    </source>
</evidence>
<evidence type="ECO:0000256" key="6">
    <source>
        <dbReference type="ARBA" id="ARBA00023054"/>
    </source>
</evidence>
<keyword evidence="3" id="KW-0813">Transport</keyword>
<dbReference type="GO" id="GO:0042147">
    <property type="term" value="P:retrograde transport, endosome to Golgi"/>
    <property type="evidence" value="ECO:0007669"/>
    <property type="project" value="InterPro"/>
</dbReference>
<evidence type="ECO:0000256" key="3">
    <source>
        <dbReference type="ARBA" id="ARBA00022448"/>
    </source>
</evidence>
<evidence type="ECO:0000313" key="10">
    <source>
        <dbReference type="EMBL" id="CAJ0582481.1"/>
    </source>
</evidence>